<reference evidence="1 2" key="1">
    <citation type="journal article" date="2004" name="Nature">
        <title>Genome evolution in yeasts.</title>
        <authorList>
            <consortium name="Genolevures"/>
            <person name="Dujon B."/>
            <person name="Sherman D."/>
            <person name="Fischer G."/>
            <person name="Durrens P."/>
            <person name="Casaregola S."/>
            <person name="Lafontaine I."/>
            <person name="de Montigny J."/>
            <person name="Marck C."/>
            <person name="Neuveglise C."/>
            <person name="Talla E."/>
            <person name="Goffard N."/>
            <person name="Frangeul L."/>
            <person name="Aigle M."/>
            <person name="Anthouard V."/>
            <person name="Babour A."/>
            <person name="Barbe V."/>
            <person name="Barnay S."/>
            <person name="Blanchin S."/>
            <person name="Beckerich J.M."/>
            <person name="Beyne E."/>
            <person name="Bleykasten C."/>
            <person name="Boisrame A."/>
            <person name="Boyer J."/>
            <person name="Cattolico L."/>
            <person name="Confanioleri F."/>
            <person name="de Daruvar A."/>
            <person name="Despons L."/>
            <person name="Fabre E."/>
            <person name="Fairhead C."/>
            <person name="Ferry-Dumazet H."/>
            <person name="Groppi A."/>
            <person name="Hantraye F."/>
            <person name="Hennequin C."/>
            <person name="Jauniaux N."/>
            <person name="Joyet P."/>
            <person name="Kachouri R."/>
            <person name="Kerrest A."/>
            <person name="Koszul R."/>
            <person name="Lemaire M."/>
            <person name="Lesur I."/>
            <person name="Ma L."/>
            <person name="Muller H."/>
            <person name="Nicaud J.M."/>
            <person name="Nikolski M."/>
            <person name="Oztas S."/>
            <person name="Ozier-Kalogeropoulos O."/>
            <person name="Pellenz S."/>
            <person name="Potier S."/>
            <person name="Richard G.F."/>
            <person name="Straub M.L."/>
            <person name="Suleau A."/>
            <person name="Swennene D."/>
            <person name="Tekaia F."/>
            <person name="Wesolowski-Louvel M."/>
            <person name="Westhof E."/>
            <person name="Wirth B."/>
            <person name="Zeniou-Meyer M."/>
            <person name="Zivanovic I."/>
            <person name="Bolotin-Fukuhara M."/>
            <person name="Thierry A."/>
            <person name="Bouchier C."/>
            <person name="Caudron B."/>
            <person name="Scarpelli C."/>
            <person name="Gaillardin C."/>
            <person name="Weissenbach J."/>
            <person name="Wincker P."/>
            <person name="Souciet J.L."/>
        </authorList>
    </citation>
    <scope>NUCLEOTIDE SEQUENCE [LARGE SCALE GENOMIC DNA]</scope>
    <source>
        <strain evidence="2">CLIB 122 / E 150</strain>
    </source>
</reference>
<dbReference type="VEuPathDB" id="FungiDB:YALI0_F05720g"/>
<organism evidence="1 2">
    <name type="scientific">Yarrowia lipolytica (strain CLIB 122 / E 150)</name>
    <name type="common">Yeast</name>
    <name type="synonym">Candida lipolytica</name>
    <dbReference type="NCBI Taxonomy" id="284591"/>
    <lineage>
        <taxon>Eukaryota</taxon>
        <taxon>Fungi</taxon>
        <taxon>Dikarya</taxon>
        <taxon>Ascomycota</taxon>
        <taxon>Saccharomycotina</taxon>
        <taxon>Dipodascomycetes</taxon>
        <taxon>Dipodascales</taxon>
        <taxon>Dipodascales incertae sedis</taxon>
        <taxon>Yarrowia</taxon>
    </lineage>
</organism>
<gene>
    <name evidence="1" type="ORF">YALI0_F05720g</name>
</gene>
<keyword evidence="2" id="KW-1185">Reference proteome</keyword>
<dbReference type="EMBL" id="CR382132">
    <property type="protein sequence ID" value="CAG77852.1"/>
    <property type="molecule type" value="Genomic_DNA"/>
</dbReference>
<sequence>MRSWSRSSLMPSFWCPSSSSVALARLSAISASRVPSSFHLRSGWFLASTASSKSLPSLPPFLAASSFSLLKFSSFSLIASTSAEGTLAVTSVASIGGRAGTSYSSFFLGAGLGGFVHELTT</sequence>
<evidence type="ECO:0000313" key="2">
    <source>
        <dbReference type="Proteomes" id="UP000001300"/>
    </source>
</evidence>
<accession>Q6C2R7</accession>
<dbReference type="HOGENOM" id="CLU_2039886_0_0_1"/>
<dbReference type="AlphaFoldDB" id="Q6C2R7"/>
<name>Q6C2R7_YARLI</name>
<dbReference type="InParanoid" id="Q6C2R7"/>
<protein>
    <submittedName>
        <fullName evidence="1">YALI0F05720p</fullName>
    </submittedName>
</protein>
<proteinExistence type="predicted"/>
<evidence type="ECO:0000313" key="1">
    <source>
        <dbReference type="EMBL" id="CAG77852.1"/>
    </source>
</evidence>
<dbReference type="Proteomes" id="UP000001300">
    <property type="component" value="Chromosome F"/>
</dbReference>